<dbReference type="AlphaFoldDB" id="A0A8T0TV68"/>
<evidence type="ECO:0000313" key="3">
    <source>
        <dbReference type="Proteomes" id="UP000823388"/>
    </source>
</evidence>
<sequence>MKRFRTITSFYQVASNQESNKIIQDVEIGTNLDENENNPESLDVGTAQNNMESTDTGIGTDVSGNMQSNPNVILNQNNIVGDPGLQKRIEELDVNIRDAVRRE</sequence>
<organism evidence="2 3">
    <name type="scientific">Panicum virgatum</name>
    <name type="common">Blackwell switchgrass</name>
    <dbReference type="NCBI Taxonomy" id="38727"/>
    <lineage>
        <taxon>Eukaryota</taxon>
        <taxon>Viridiplantae</taxon>
        <taxon>Streptophyta</taxon>
        <taxon>Embryophyta</taxon>
        <taxon>Tracheophyta</taxon>
        <taxon>Spermatophyta</taxon>
        <taxon>Magnoliopsida</taxon>
        <taxon>Liliopsida</taxon>
        <taxon>Poales</taxon>
        <taxon>Poaceae</taxon>
        <taxon>PACMAD clade</taxon>
        <taxon>Panicoideae</taxon>
        <taxon>Panicodae</taxon>
        <taxon>Paniceae</taxon>
        <taxon>Panicinae</taxon>
        <taxon>Panicum</taxon>
        <taxon>Panicum sect. Hiantes</taxon>
    </lineage>
</organism>
<comment type="caution">
    <text evidence="2">The sequence shown here is derived from an EMBL/GenBank/DDBJ whole genome shotgun (WGS) entry which is preliminary data.</text>
</comment>
<protein>
    <submittedName>
        <fullName evidence="2">Uncharacterized protein</fullName>
    </submittedName>
</protein>
<evidence type="ECO:0000256" key="1">
    <source>
        <dbReference type="SAM" id="MobiDB-lite"/>
    </source>
</evidence>
<name>A0A8T0TV68_PANVG</name>
<dbReference type="Proteomes" id="UP000823388">
    <property type="component" value="Chromosome 4K"/>
</dbReference>
<proteinExistence type="predicted"/>
<accession>A0A8T0TV68</accession>
<dbReference type="EMBL" id="CM029043">
    <property type="protein sequence ID" value="KAG2611769.1"/>
    <property type="molecule type" value="Genomic_DNA"/>
</dbReference>
<feature type="region of interest" description="Disordered" evidence="1">
    <location>
        <begin position="30"/>
        <end position="70"/>
    </location>
</feature>
<gene>
    <name evidence="2" type="ORF">PVAP13_4KG111400</name>
</gene>
<feature type="compositionally biased region" description="Polar residues" evidence="1">
    <location>
        <begin position="46"/>
        <end position="70"/>
    </location>
</feature>
<evidence type="ECO:0000313" key="2">
    <source>
        <dbReference type="EMBL" id="KAG2611769.1"/>
    </source>
</evidence>
<reference evidence="2" key="1">
    <citation type="submission" date="2020-05" db="EMBL/GenBank/DDBJ databases">
        <title>WGS assembly of Panicum virgatum.</title>
        <authorList>
            <person name="Lovell J.T."/>
            <person name="Jenkins J."/>
            <person name="Shu S."/>
            <person name="Juenger T.E."/>
            <person name="Schmutz J."/>
        </authorList>
    </citation>
    <scope>NUCLEOTIDE SEQUENCE</scope>
    <source>
        <strain evidence="2">AP13</strain>
    </source>
</reference>
<keyword evidence="3" id="KW-1185">Reference proteome</keyword>